<dbReference type="PANTHER" id="PTHR24126">
    <property type="entry name" value="ANKYRIN REPEAT, PH AND SEC7 DOMAIN CONTAINING PROTEIN SECG-RELATED"/>
    <property type="match status" value="1"/>
</dbReference>
<reference evidence="4 5" key="1">
    <citation type="journal article" date="2024" name="bioRxiv">
        <title>A reference genome for Trichogramma kaykai: A tiny desert-dwelling parasitoid wasp with competing sex-ratio distorters.</title>
        <authorList>
            <person name="Culotta J."/>
            <person name="Lindsey A.R."/>
        </authorList>
    </citation>
    <scope>NUCLEOTIDE SEQUENCE [LARGE SCALE GENOMIC DNA]</scope>
    <source>
        <strain evidence="4 5">KSX58</strain>
    </source>
</reference>
<accession>A0ABD2XPK9</accession>
<evidence type="ECO:0000256" key="3">
    <source>
        <dbReference type="PROSITE-ProRule" id="PRU00023"/>
    </source>
</evidence>
<dbReference type="Pfam" id="PF12796">
    <property type="entry name" value="Ank_2"/>
    <property type="match status" value="1"/>
</dbReference>
<dbReference type="InterPro" id="IPR036770">
    <property type="entry name" value="Ankyrin_rpt-contain_sf"/>
</dbReference>
<organism evidence="4 5">
    <name type="scientific">Trichogramma kaykai</name>
    <dbReference type="NCBI Taxonomy" id="54128"/>
    <lineage>
        <taxon>Eukaryota</taxon>
        <taxon>Metazoa</taxon>
        <taxon>Ecdysozoa</taxon>
        <taxon>Arthropoda</taxon>
        <taxon>Hexapoda</taxon>
        <taxon>Insecta</taxon>
        <taxon>Pterygota</taxon>
        <taxon>Neoptera</taxon>
        <taxon>Endopterygota</taxon>
        <taxon>Hymenoptera</taxon>
        <taxon>Apocrita</taxon>
        <taxon>Proctotrupomorpha</taxon>
        <taxon>Chalcidoidea</taxon>
        <taxon>Trichogrammatidae</taxon>
        <taxon>Trichogramma</taxon>
    </lineage>
</organism>
<name>A0ABD2XPK9_9HYME</name>
<keyword evidence="1" id="KW-0677">Repeat</keyword>
<dbReference type="PROSITE" id="PS50297">
    <property type="entry name" value="ANK_REP_REGION"/>
    <property type="match status" value="1"/>
</dbReference>
<dbReference type="Gene3D" id="1.25.40.20">
    <property type="entry name" value="Ankyrin repeat-containing domain"/>
    <property type="match status" value="1"/>
</dbReference>
<gene>
    <name evidence="4" type="ORF">TKK_001190</name>
</gene>
<proteinExistence type="predicted"/>
<evidence type="ECO:0000256" key="1">
    <source>
        <dbReference type="ARBA" id="ARBA00022737"/>
    </source>
</evidence>
<evidence type="ECO:0000313" key="5">
    <source>
        <dbReference type="Proteomes" id="UP001627154"/>
    </source>
</evidence>
<feature type="repeat" description="ANK" evidence="3">
    <location>
        <begin position="266"/>
        <end position="301"/>
    </location>
</feature>
<dbReference type="PROSITE" id="PS50088">
    <property type="entry name" value="ANK_REPEAT"/>
    <property type="match status" value="1"/>
</dbReference>
<keyword evidence="5" id="KW-1185">Reference proteome</keyword>
<comment type="caution">
    <text evidence="4">The sequence shown here is derived from an EMBL/GenBank/DDBJ whole genome shotgun (WGS) entry which is preliminary data.</text>
</comment>
<dbReference type="Pfam" id="PF00023">
    <property type="entry name" value="Ank"/>
    <property type="match status" value="1"/>
</dbReference>
<evidence type="ECO:0008006" key="6">
    <source>
        <dbReference type="Google" id="ProtNLM"/>
    </source>
</evidence>
<sequence>MSSDKIVEEREKVETTTRIDDLINQHRAIFQAIFDENFDRQGKYKNSVLRNPLSDQKIELLLTTSVTNLLEKENYLFETLGGKAPVHKADEVGMVRFVAESGYKNQPFKVALRTTPLHSAALISCEIDRLAVIRDLFEIYNEVYPNYICTFGLGLGLTHFHAACMCGLDNVVEKFLARSNYRERYQYPNLVWQRTGDSPLHMAIKYETTCEILLNRGADPNCANWAGSTPLHVICTIADDCGRVERFFEINDANNQPLRVNARDARGNTPLLLALKKMRRQVAQVAAYLLRRGADPNLADEDGSTPLHVICRRASGHELLHWFLEVSDSRWPRQRLRVNAMDRWGRTPLGWAVASLLPDVVGALLDRLADDDLSGFVFPSEEDFWLFTRWPHKHPALHKLTLVSSALAVIEMLEDKGFLMELIDAVAIMKFFNKHKVFNYRADLVEGLSSNEKFKKKAGKITVKGNLSYYEFLQLCPKRAAKRVKCVEFFNFVKSDRLRKLWKKNKTANFMYLSEKLLRVFCFTWAPTSFFLLSHRMPIEICEMIVKSLMNQDLCNITLATEDPSLVDSSENVEDVNQILDLRIRRPVEP</sequence>
<dbReference type="EMBL" id="JBJJXI010000018">
    <property type="protein sequence ID" value="KAL3407125.1"/>
    <property type="molecule type" value="Genomic_DNA"/>
</dbReference>
<dbReference type="InterPro" id="IPR002110">
    <property type="entry name" value="Ankyrin_rpt"/>
</dbReference>
<evidence type="ECO:0000313" key="4">
    <source>
        <dbReference type="EMBL" id="KAL3407125.1"/>
    </source>
</evidence>
<dbReference type="SUPFAM" id="SSF48403">
    <property type="entry name" value="Ankyrin repeat"/>
    <property type="match status" value="1"/>
</dbReference>
<keyword evidence="2 3" id="KW-0040">ANK repeat</keyword>
<protein>
    <recommendedName>
        <fullName evidence="6">PRANC domain-containing protein</fullName>
    </recommendedName>
</protein>
<dbReference type="SMART" id="SM00248">
    <property type="entry name" value="ANK"/>
    <property type="match status" value="5"/>
</dbReference>
<evidence type="ECO:0000256" key="2">
    <source>
        <dbReference type="ARBA" id="ARBA00023043"/>
    </source>
</evidence>
<dbReference type="Proteomes" id="UP001627154">
    <property type="component" value="Unassembled WGS sequence"/>
</dbReference>
<dbReference type="AlphaFoldDB" id="A0ABD2XPK9"/>